<feature type="region of interest" description="Disordered" evidence="1">
    <location>
        <begin position="39"/>
        <end position="101"/>
    </location>
</feature>
<dbReference type="Proteomes" id="UP000005064">
    <property type="component" value="Unassembled WGS sequence"/>
</dbReference>
<evidence type="ECO:0000313" key="2">
    <source>
        <dbReference type="EMBL" id="EHK85783.1"/>
    </source>
</evidence>
<accession>H0JM66</accession>
<dbReference type="EMBL" id="AHBW01000029">
    <property type="protein sequence ID" value="EHK85783.1"/>
    <property type="molecule type" value="Genomic_DNA"/>
</dbReference>
<protein>
    <submittedName>
        <fullName evidence="2">Uncharacterized protein</fullName>
    </submittedName>
</protein>
<organism evidence="2 3">
    <name type="scientific">Rhodococcus pyridinivorans AK37</name>
    <dbReference type="NCBI Taxonomy" id="1114960"/>
    <lineage>
        <taxon>Bacteria</taxon>
        <taxon>Bacillati</taxon>
        <taxon>Actinomycetota</taxon>
        <taxon>Actinomycetes</taxon>
        <taxon>Mycobacteriales</taxon>
        <taxon>Nocardiaceae</taxon>
        <taxon>Rhodococcus</taxon>
    </lineage>
</organism>
<gene>
    <name evidence="2" type="ORF">AK37_03423</name>
</gene>
<dbReference type="PATRIC" id="fig|1114960.4.peg.679"/>
<sequence>MSGPYDVPIGWESGMFTETRDEAGQSVTREFQWFRRVLPRTAPEAPKPPSLPAAAALPPGDDGARLAQVPGENGPIPPGTPSSDDDVPAGQGGFSPSASQATLGPKCVLRRDATLVSPQHPVSGTATAAAALATIPAFASMRSSSAALVVGFDTEFGKTFYGARYISSYQFAVPVPDSPWLVRQLVLAPLDVDPRARLTAEGAMEVLVRLAGLTGHPLCRYDERGVPHEFGRVWAWHDAAGHEHLGTFEEAVDGSAHPAEKEGLARSRYRHEGRQWEFLKKAAGDWQNGQGLGWQWSRRRMMVHALPLTLVGHYGAADMGTFWYDGEPFRVDFLRKLMSVGGGKVITGEYPVDLLPRNTEATESRKRYYPVSG</sequence>
<feature type="region of interest" description="Disordered" evidence="1">
    <location>
        <begin position="1"/>
        <end position="23"/>
    </location>
</feature>
<comment type="caution">
    <text evidence="2">The sequence shown here is derived from an EMBL/GenBank/DDBJ whole genome shotgun (WGS) entry which is preliminary data.</text>
</comment>
<name>H0JM66_9NOCA</name>
<proteinExistence type="predicted"/>
<evidence type="ECO:0000313" key="3">
    <source>
        <dbReference type="Proteomes" id="UP000005064"/>
    </source>
</evidence>
<feature type="compositionally biased region" description="Low complexity" evidence="1">
    <location>
        <begin position="52"/>
        <end position="61"/>
    </location>
</feature>
<dbReference type="AlphaFoldDB" id="H0JM66"/>
<reference evidence="2 3" key="1">
    <citation type="submission" date="2011-12" db="EMBL/GenBank/DDBJ databases">
        <authorList>
            <person name="Kriszt B."/>
            <person name="Tancsics A."/>
            <person name="Cserhati M."/>
            <person name="Toth A."/>
            <person name="Nagy I."/>
            <person name="Horvath B."/>
            <person name="Tamura T."/>
            <person name="Kukolya J."/>
            <person name="Szoboszlay S."/>
        </authorList>
    </citation>
    <scope>NUCLEOTIDE SEQUENCE [LARGE SCALE GENOMIC DNA]</scope>
    <source>
        <strain evidence="2 3">AK37</strain>
    </source>
</reference>
<evidence type="ECO:0000256" key="1">
    <source>
        <dbReference type="SAM" id="MobiDB-lite"/>
    </source>
</evidence>